<organism evidence="1">
    <name type="scientific">Arion vulgaris</name>
    <dbReference type="NCBI Taxonomy" id="1028688"/>
    <lineage>
        <taxon>Eukaryota</taxon>
        <taxon>Metazoa</taxon>
        <taxon>Spiralia</taxon>
        <taxon>Lophotrochozoa</taxon>
        <taxon>Mollusca</taxon>
        <taxon>Gastropoda</taxon>
        <taxon>Heterobranchia</taxon>
        <taxon>Euthyneura</taxon>
        <taxon>Panpulmonata</taxon>
        <taxon>Eupulmonata</taxon>
        <taxon>Stylommatophora</taxon>
        <taxon>Helicina</taxon>
        <taxon>Arionoidea</taxon>
        <taxon>Arionidae</taxon>
        <taxon>Arion</taxon>
    </lineage>
</organism>
<name>A0A0B7BCB2_9EUPU</name>
<dbReference type="EMBL" id="HACG01042915">
    <property type="protein sequence ID" value="CEK89780.1"/>
    <property type="molecule type" value="Transcribed_RNA"/>
</dbReference>
<gene>
    <name evidence="1" type="primary">ORF172869</name>
</gene>
<accession>A0A0B7BCB2</accession>
<protein>
    <submittedName>
        <fullName evidence="1">Uncharacterized protein</fullName>
    </submittedName>
</protein>
<proteinExistence type="predicted"/>
<evidence type="ECO:0000313" key="1">
    <source>
        <dbReference type="EMBL" id="CEK89780.1"/>
    </source>
</evidence>
<reference evidence="1" key="1">
    <citation type="submission" date="2014-12" db="EMBL/GenBank/DDBJ databases">
        <title>Insight into the proteome of Arion vulgaris.</title>
        <authorList>
            <person name="Aradska J."/>
            <person name="Bulat T."/>
            <person name="Smidak R."/>
            <person name="Sarate P."/>
            <person name="Gangsoo J."/>
            <person name="Sialana F."/>
            <person name="Bilban M."/>
            <person name="Lubec G."/>
        </authorList>
    </citation>
    <scope>NUCLEOTIDE SEQUENCE</scope>
    <source>
        <tissue evidence="1">Skin</tissue>
    </source>
</reference>
<dbReference type="AlphaFoldDB" id="A0A0B7BCB2"/>
<sequence length="49" mass="5690">MLENVDPNGMEIQTKNRCITIEVVQQTLVRHCIILMGHGQVEKRKIKED</sequence>